<feature type="region of interest" description="Disordered" evidence="1">
    <location>
        <begin position="1"/>
        <end position="26"/>
    </location>
</feature>
<organism evidence="2">
    <name type="scientific">Anguilla anguilla</name>
    <name type="common">European freshwater eel</name>
    <name type="synonym">Muraena anguilla</name>
    <dbReference type="NCBI Taxonomy" id="7936"/>
    <lineage>
        <taxon>Eukaryota</taxon>
        <taxon>Metazoa</taxon>
        <taxon>Chordata</taxon>
        <taxon>Craniata</taxon>
        <taxon>Vertebrata</taxon>
        <taxon>Euteleostomi</taxon>
        <taxon>Actinopterygii</taxon>
        <taxon>Neopterygii</taxon>
        <taxon>Teleostei</taxon>
        <taxon>Anguilliformes</taxon>
        <taxon>Anguillidae</taxon>
        <taxon>Anguilla</taxon>
    </lineage>
</organism>
<dbReference type="AlphaFoldDB" id="A0A0E9T547"/>
<protein>
    <submittedName>
        <fullName evidence="2">Uncharacterized protein</fullName>
    </submittedName>
</protein>
<reference evidence="2" key="1">
    <citation type="submission" date="2014-11" db="EMBL/GenBank/DDBJ databases">
        <authorList>
            <person name="Amaro Gonzalez C."/>
        </authorList>
    </citation>
    <scope>NUCLEOTIDE SEQUENCE</scope>
</reference>
<evidence type="ECO:0000256" key="1">
    <source>
        <dbReference type="SAM" id="MobiDB-lite"/>
    </source>
</evidence>
<proteinExistence type="predicted"/>
<dbReference type="EMBL" id="GBXM01059848">
    <property type="protein sequence ID" value="JAH48729.1"/>
    <property type="molecule type" value="Transcribed_RNA"/>
</dbReference>
<sequence>MTSSQQSQNLGGKSKAVEQWYVRSPG</sequence>
<evidence type="ECO:0000313" key="2">
    <source>
        <dbReference type="EMBL" id="JAH48729.1"/>
    </source>
</evidence>
<reference evidence="2" key="2">
    <citation type="journal article" date="2015" name="Fish Shellfish Immunol.">
        <title>Early steps in the European eel (Anguilla anguilla)-Vibrio vulnificus interaction in the gills: Role of the RtxA13 toxin.</title>
        <authorList>
            <person name="Callol A."/>
            <person name="Pajuelo D."/>
            <person name="Ebbesson L."/>
            <person name="Teles M."/>
            <person name="MacKenzie S."/>
            <person name="Amaro C."/>
        </authorList>
    </citation>
    <scope>NUCLEOTIDE SEQUENCE</scope>
</reference>
<accession>A0A0E9T547</accession>
<feature type="compositionally biased region" description="Polar residues" evidence="1">
    <location>
        <begin position="1"/>
        <end position="11"/>
    </location>
</feature>
<name>A0A0E9T547_ANGAN</name>